<comment type="caution">
    <text evidence="1">The sequence shown here is derived from an EMBL/GenBank/DDBJ whole genome shotgun (WGS) entry which is preliminary data.</text>
</comment>
<dbReference type="Proteomes" id="UP000293874">
    <property type="component" value="Unassembled WGS sequence"/>
</dbReference>
<evidence type="ECO:0000313" key="1">
    <source>
        <dbReference type="EMBL" id="RZS71593.1"/>
    </source>
</evidence>
<proteinExistence type="predicted"/>
<accession>A0A4Q7MWP5</accession>
<keyword evidence="2" id="KW-1185">Reference proteome</keyword>
<organism evidence="1 2">
    <name type="scientific">Pseudobacter ginsenosidimutans</name>
    <dbReference type="NCBI Taxonomy" id="661488"/>
    <lineage>
        <taxon>Bacteria</taxon>
        <taxon>Pseudomonadati</taxon>
        <taxon>Bacteroidota</taxon>
        <taxon>Chitinophagia</taxon>
        <taxon>Chitinophagales</taxon>
        <taxon>Chitinophagaceae</taxon>
        <taxon>Pseudobacter</taxon>
    </lineage>
</organism>
<dbReference type="EMBL" id="SGXA01000002">
    <property type="protein sequence ID" value="RZS71593.1"/>
    <property type="molecule type" value="Genomic_DNA"/>
</dbReference>
<dbReference type="InterPro" id="IPR034660">
    <property type="entry name" value="DinB/YfiT-like"/>
</dbReference>
<dbReference type="Gene3D" id="1.20.120.450">
    <property type="entry name" value="dinb family like domain"/>
    <property type="match status" value="1"/>
</dbReference>
<reference evidence="1 2" key="1">
    <citation type="submission" date="2019-02" db="EMBL/GenBank/DDBJ databases">
        <title>Genomic Encyclopedia of Type Strains, Phase IV (KMG-IV): sequencing the most valuable type-strain genomes for metagenomic binning, comparative biology and taxonomic classification.</title>
        <authorList>
            <person name="Goeker M."/>
        </authorList>
    </citation>
    <scope>NUCLEOTIDE SEQUENCE [LARGE SCALE GENOMIC DNA]</scope>
    <source>
        <strain evidence="1 2">DSM 18116</strain>
    </source>
</reference>
<evidence type="ECO:0000313" key="2">
    <source>
        <dbReference type="Proteomes" id="UP000293874"/>
    </source>
</evidence>
<dbReference type="OrthoDB" id="2599194at2"/>
<name>A0A4Q7MWP5_9BACT</name>
<protein>
    <recommendedName>
        <fullName evidence="3">Oxepin-CoA hydrolase/3-oxo-5,6-dehydrosuberyl-CoA semialdehyde dehydrogenase</fullName>
    </recommendedName>
</protein>
<gene>
    <name evidence="1" type="ORF">EV199_3499</name>
</gene>
<dbReference type="AlphaFoldDB" id="A0A4Q7MWP5"/>
<evidence type="ECO:0008006" key="3">
    <source>
        <dbReference type="Google" id="ProtNLM"/>
    </source>
</evidence>
<sequence length="155" mass="18052">MNQQQVNFLKNEAVFHLKHLAPDAKGSWGKMNGQQMVEHMAEMLKVANGRIHHAALPDKERMSKAYAWLMTDKPFRENTINPLLPEEPNPTEYNTMQQAIEAVQKELDHFFEVFESTPGLRIENPIFGNLNFEEQVQLLYKHFQHHLKQFGLINA</sequence>
<dbReference type="RefSeq" id="WP_130542081.1">
    <property type="nucleotide sequence ID" value="NZ_CP042431.1"/>
</dbReference>